<proteinExistence type="inferred from homology"/>
<dbReference type="InParanoid" id="A0A6M4H488"/>
<dbReference type="PANTHER" id="PTHR47235">
    <property type="entry name" value="BLR6548 PROTEIN"/>
    <property type="match status" value="1"/>
</dbReference>
<dbReference type="AlphaFoldDB" id="A0A6M4H488"/>
<feature type="chain" id="PRO_5026881650" description="Leucine-binding protein domain-containing protein" evidence="3">
    <location>
        <begin position="19"/>
        <end position="369"/>
    </location>
</feature>
<organism evidence="5 6">
    <name type="scientific">Usitatibacter palustris</name>
    <dbReference type="NCBI Taxonomy" id="2732487"/>
    <lineage>
        <taxon>Bacteria</taxon>
        <taxon>Pseudomonadati</taxon>
        <taxon>Pseudomonadota</taxon>
        <taxon>Betaproteobacteria</taxon>
        <taxon>Nitrosomonadales</taxon>
        <taxon>Usitatibacteraceae</taxon>
        <taxon>Usitatibacter</taxon>
    </lineage>
</organism>
<evidence type="ECO:0000256" key="3">
    <source>
        <dbReference type="SAM" id="SignalP"/>
    </source>
</evidence>
<protein>
    <recommendedName>
        <fullName evidence="4">Leucine-binding protein domain-containing protein</fullName>
    </recommendedName>
</protein>
<gene>
    <name evidence="5" type="ORF">DSM104440_01205</name>
</gene>
<keyword evidence="6" id="KW-1185">Reference proteome</keyword>
<dbReference type="SUPFAM" id="SSF53822">
    <property type="entry name" value="Periplasmic binding protein-like I"/>
    <property type="match status" value="1"/>
</dbReference>
<evidence type="ECO:0000259" key="4">
    <source>
        <dbReference type="Pfam" id="PF13458"/>
    </source>
</evidence>
<name>A0A6M4H488_9PROT</name>
<dbReference type="EMBL" id="CP053073">
    <property type="protein sequence ID" value="QJR14409.1"/>
    <property type="molecule type" value="Genomic_DNA"/>
</dbReference>
<keyword evidence="2 3" id="KW-0732">Signal</keyword>
<dbReference type="PANTHER" id="PTHR47235:SF1">
    <property type="entry name" value="BLR6548 PROTEIN"/>
    <property type="match status" value="1"/>
</dbReference>
<dbReference type="KEGG" id="upl:DSM104440_01205"/>
<dbReference type="RefSeq" id="WP_171161165.1">
    <property type="nucleotide sequence ID" value="NZ_CP053073.1"/>
</dbReference>
<dbReference type="InterPro" id="IPR028081">
    <property type="entry name" value="Leu-bd"/>
</dbReference>
<dbReference type="CDD" id="cd06326">
    <property type="entry name" value="PBP1_ABC_ligand_binding-like"/>
    <property type="match status" value="1"/>
</dbReference>
<dbReference type="InterPro" id="IPR028082">
    <property type="entry name" value="Peripla_BP_I"/>
</dbReference>
<evidence type="ECO:0000256" key="1">
    <source>
        <dbReference type="ARBA" id="ARBA00010062"/>
    </source>
</evidence>
<evidence type="ECO:0000256" key="2">
    <source>
        <dbReference type="ARBA" id="ARBA00022729"/>
    </source>
</evidence>
<dbReference type="Pfam" id="PF13458">
    <property type="entry name" value="Peripla_BP_6"/>
    <property type="match status" value="1"/>
</dbReference>
<evidence type="ECO:0000313" key="5">
    <source>
        <dbReference type="EMBL" id="QJR14409.1"/>
    </source>
</evidence>
<dbReference type="Gene3D" id="3.40.50.2300">
    <property type="match status" value="2"/>
</dbReference>
<accession>A0A6M4H488</accession>
<dbReference type="Proteomes" id="UP000503096">
    <property type="component" value="Chromosome"/>
</dbReference>
<feature type="signal peptide" evidence="3">
    <location>
        <begin position="1"/>
        <end position="18"/>
    </location>
</feature>
<reference evidence="5 6" key="1">
    <citation type="submission" date="2020-04" db="EMBL/GenBank/DDBJ databases">
        <title>Usitatibacter rugosus gen. nov., sp. nov. and Usitatibacter palustris sp. nov., novel members of Usitatibacteraceae fam. nov. within the order Nitrosomonadales isolated from soil.</title>
        <authorList>
            <person name="Huber K.J."/>
            <person name="Neumann-Schaal M."/>
            <person name="Geppert A."/>
            <person name="Luckner M."/>
            <person name="Wanner G."/>
            <person name="Overmann J."/>
        </authorList>
    </citation>
    <scope>NUCLEOTIDE SEQUENCE [LARGE SCALE GENOMIC DNA]</scope>
    <source>
        <strain evidence="5 6">Swamp67</strain>
    </source>
</reference>
<comment type="similarity">
    <text evidence="1">Belongs to the leucine-binding protein family.</text>
</comment>
<evidence type="ECO:0000313" key="6">
    <source>
        <dbReference type="Proteomes" id="UP000503096"/>
    </source>
</evidence>
<feature type="domain" description="Leucine-binding protein" evidence="4">
    <location>
        <begin position="25"/>
        <end position="353"/>
    </location>
</feature>
<sequence>MRTLLVTLLLLASSFAHAQTPGKPFRIGNSGPSSGPNSASMLELLDGAKLYFDAVNAAGGIKGRRVELLQRDDNFEVARTTKNVESLIDESRVDALLLVRGTPHNEAILPIIERAGVPLIGPSTGAMVLHQPIKRYVFNVRPSYRSEAEKLAQFLIQLGKRRVVLIHVNDSFGEDVATGIVAGLAESKLAPLGVHKFDRKTVDIGKAVPDVKRANPDAIVLVGAGAAVAAGVEALRNAQVQASIATVSNNASTGFIKSLGGNASGVMVSQVFPDERLAAVPLVREAAGHASKKGLQLTPAMMEGYSAAKVTVEALRRCQNGCNHAELLRSLESLDIDLGGVRVAYSPTDHSGIEFTDLSIIDKHGRFRR</sequence>